<reference evidence="1" key="5">
    <citation type="submission" date="2025-09" db="UniProtKB">
        <authorList>
            <consortium name="Ensembl"/>
        </authorList>
    </citation>
    <scope>IDENTIFICATION</scope>
</reference>
<accession>A0A4W4F8G6</accession>
<keyword evidence="2" id="KW-1185">Reference proteome</keyword>
<evidence type="ECO:0000313" key="2">
    <source>
        <dbReference type="Proteomes" id="UP000314983"/>
    </source>
</evidence>
<evidence type="ECO:0008006" key="3">
    <source>
        <dbReference type="Google" id="ProtNLM"/>
    </source>
</evidence>
<dbReference type="Ensembl" id="ENSEEET00000020618.2">
    <property type="protein sequence ID" value="ENSEEEP00000020392.2"/>
    <property type="gene ID" value="ENSEEEG00000009952.2"/>
</dbReference>
<organism evidence="1 2">
    <name type="scientific">Electrophorus electricus</name>
    <name type="common">Electric eel</name>
    <name type="synonym">Gymnotus electricus</name>
    <dbReference type="NCBI Taxonomy" id="8005"/>
    <lineage>
        <taxon>Eukaryota</taxon>
        <taxon>Metazoa</taxon>
        <taxon>Chordata</taxon>
        <taxon>Craniata</taxon>
        <taxon>Vertebrata</taxon>
        <taxon>Euteleostomi</taxon>
        <taxon>Actinopterygii</taxon>
        <taxon>Neopterygii</taxon>
        <taxon>Teleostei</taxon>
        <taxon>Ostariophysi</taxon>
        <taxon>Gymnotiformes</taxon>
        <taxon>Gymnotoidei</taxon>
        <taxon>Gymnotidae</taxon>
        <taxon>Electrophorus</taxon>
    </lineage>
</organism>
<protein>
    <recommendedName>
        <fullName evidence="3">Aspartic peptidase DDI1-type domain-containing protein</fullName>
    </recommendedName>
</protein>
<dbReference type="PANTHER" id="PTHR12917:SF16">
    <property type="entry name" value="NUCLEAR RECEPTOR-INTERACTING PROTEIN 3"/>
    <property type="match status" value="1"/>
</dbReference>
<proteinExistence type="predicted"/>
<evidence type="ECO:0000313" key="1">
    <source>
        <dbReference type="Ensembl" id="ENSEEEP00000020392.2"/>
    </source>
</evidence>
<dbReference type="GeneTree" id="ENSGT00940000170442"/>
<dbReference type="AlphaFoldDB" id="A0A4W4F8G6"/>
<sequence length="247" mass="27241">MSRVPRGSGDEPTGSPPPPLPVLIYCSYIAHIQRQTRADEVMFSGARADSTRNVMEIREEAALRKQRRIKQGVQFLHKDSAELLPLNGLKKLGTSKEGQPHNILQRRLLEANLSRNRLNSLTVKPPYKSIVQNCAVNSKAQDTDDDLCQVVCQCFGQEVAVTLDTCCAKNLISSLSVEKLGAKEKIIAGKPEDEVGPLLHSLPAVGHIELNLVIGQLKADLSFSVVGKISMTRIRTDIQLWTIKTCH</sequence>
<reference evidence="1" key="3">
    <citation type="submission" date="2020-05" db="EMBL/GenBank/DDBJ databases">
        <title>Electrophorus electricus (electric eel) genome, fEleEle1, primary haplotype.</title>
        <authorList>
            <person name="Myers G."/>
            <person name="Meyer A."/>
            <person name="Fedrigo O."/>
            <person name="Formenti G."/>
            <person name="Rhie A."/>
            <person name="Tracey A."/>
            <person name="Sims Y."/>
            <person name="Jarvis E.D."/>
        </authorList>
    </citation>
    <scope>NUCLEOTIDE SEQUENCE [LARGE SCALE GENOMIC DNA]</scope>
</reference>
<dbReference type="Proteomes" id="UP000314983">
    <property type="component" value="Chromosome 4"/>
</dbReference>
<dbReference type="STRING" id="8005.ENSEEEP00000020392"/>
<dbReference type="PANTHER" id="PTHR12917">
    <property type="entry name" value="ASPARTYL PROTEASE DDI-RELATED"/>
    <property type="match status" value="1"/>
</dbReference>
<name>A0A4W4F8G6_ELEEL</name>
<dbReference type="OMA" id="WTPKNDI"/>
<reference evidence="2" key="2">
    <citation type="journal article" date="2017" name="Sci. Adv.">
        <title>A tail of two voltages: Proteomic comparison of the three electric organs of the electric eel.</title>
        <authorList>
            <person name="Traeger L.L."/>
            <person name="Sabat G."/>
            <person name="Barrett-Wilt G.A."/>
            <person name="Wells G.B."/>
            <person name="Sussman M.R."/>
        </authorList>
    </citation>
    <scope>NUCLEOTIDE SEQUENCE [LARGE SCALE GENOMIC DNA]</scope>
</reference>
<reference evidence="1" key="4">
    <citation type="submission" date="2025-08" db="UniProtKB">
        <authorList>
            <consortium name="Ensembl"/>
        </authorList>
    </citation>
    <scope>IDENTIFICATION</scope>
</reference>
<reference evidence="2" key="1">
    <citation type="journal article" date="2014" name="Science">
        <title>Nonhuman genetics. Genomic basis for the convergent evolution of electric organs.</title>
        <authorList>
            <person name="Gallant J.R."/>
            <person name="Traeger L.L."/>
            <person name="Volkening J.D."/>
            <person name="Moffett H."/>
            <person name="Chen P.H."/>
            <person name="Novina C.D."/>
            <person name="Phillips G.N.Jr."/>
            <person name="Anand R."/>
            <person name="Wells G.B."/>
            <person name="Pinch M."/>
            <person name="Guth R."/>
            <person name="Unguez G.A."/>
            <person name="Albert J.S."/>
            <person name="Zakon H.H."/>
            <person name="Samanta M.P."/>
            <person name="Sussman M.R."/>
        </authorList>
    </citation>
    <scope>NUCLEOTIDE SEQUENCE [LARGE SCALE GENOMIC DNA]</scope>
</reference>